<evidence type="ECO:0000313" key="4">
    <source>
        <dbReference type="Proteomes" id="UP000256690"/>
    </source>
</evidence>
<gene>
    <name evidence="3" type="ORF">DSM5745_00334</name>
</gene>
<dbReference type="EMBL" id="PVWQ01000001">
    <property type="protein sequence ID" value="RDW93012.1"/>
    <property type="molecule type" value="Genomic_DNA"/>
</dbReference>
<dbReference type="GeneID" id="38110704"/>
<feature type="chain" id="PRO_5017806061" description="DUF7136 domain-containing protein" evidence="1">
    <location>
        <begin position="22"/>
        <end position="272"/>
    </location>
</feature>
<evidence type="ECO:0000313" key="3">
    <source>
        <dbReference type="EMBL" id="RDW93012.1"/>
    </source>
</evidence>
<accession>A0A3D8T384</accession>
<dbReference type="AlphaFoldDB" id="A0A3D8T384"/>
<organism evidence="3 4">
    <name type="scientific">Aspergillus mulundensis</name>
    <dbReference type="NCBI Taxonomy" id="1810919"/>
    <lineage>
        <taxon>Eukaryota</taxon>
        <taxon>Fungi</taxon>
        <taxon>Dikarya</taxon>
        <taxon>Ascomycota</taxon>
        <taxon>Pezizomycotina</taxon>
        <taxon>Eurotiomycetes</taxon>
        <taxon>Eurotiomycetidae</taxon>
        <taxon>Eurotiales</taxon>
        <taxon>Aspergillaceae</taxon>
        <taxon>Aspergillus</taxon>
        <taxon>Aspergillus subgen. Nidulantes</taxon>
    </lineage>
</organism>
<name>A0A3D8T384_9EURO</name>
<proteinExistence type="predicted"/>
<protein>
    <recommendedName>
        <fullName evidence="2">DUF7136 domain-containing protein</fullName>
    </recommendedName>
</protein>
<keyword evidence="4" id="KW-1185">Reference proteome</keyword>
<comment type="caution">
    <text evidence="3">The sequence shown here is derived from an EMBL/GenBank/DDBJ whole genome shotgun (WGS) entry which is preliminary data.</text>
</comment>
<evidence type="ECO:0000259" key="2">
    <source>
        <dbReference type="Pfam" id="PF23584"/>
    </source>
</evidence>
<keyword evidence="1" id="KW-0732">Signal</keyword>
<dbReference type="InterPro" id="IPR055560">
    <property type="entry name" value="DUF7136"/>
</dbReference>
<dbReference type="OrthoDB" id="4490227at2759"/>
<evidence type="ECO:0000256" key="1">
    <source>
        <dbReference type="SAM" id="SignalP"/>
    </source>
</evidence>
<sequence>MAFTPFFFICLLSLFLTPTASQTPSSVVEADLIFPHNETYAPMKYFPLLWGLQNATTAYPYGFTLYWRLRLADSAIFVFEGDGRFPENQDWDDMYSHGPTPSDPIFFHDFPLKLRNFSTGHWELAWRFGFEYNCSLTDPGNPEKHSARQPWNSVIFAIDEGGKSVDLLADWDCEMEPRRAVAFEVSPPHRIESTQDCPVVNHTRPHPCALDFTAEAVENVTAAARALGRCEEFEGGLADFPVNCRNFGMRESIEWTGMLGVLGLVWVFVGLL</sequence>
<dbReference type="Proteomes" id="UP000256690">
    <property type="component" value="Unassembled WGS sequence"/>
</dbReference>
<feature type="signal peptide" evidence="1">
    <location>
        <begin position="1"/>
        <end position="21"/>
    </location>
</feature>
<dbReference type="Pfam" id="PF23584">
    <property type="entry name" value="DUF7136"/>
    <property type="match status" value="1"/>
</dbReference>
<dbReference type="RefSeq" id="XP_026608195.1">
    <property type="nucleotide sequence ID" value="XM_026742350.1"/>
</dbReference>
<reference evidence="3 4" key="1">
    <citation type="journal article" date="2018" name="IMA Fungus">
        <title>IMA Genome-F 9: Draft genome sequence of Annulohypoxylon stygium, Aspergillus mulundensis, Berkeleyomyces basicola (syn. Thielaviopsis basicola), Ceratocystis smalleyi, two Cercospora beticola strains, Coleophoma cylindrospora, Fusarium fracticaudum, Phialophora cf. hyalina, and Morchella septimelata.</title>
        <authorList>
            <person name="Wingfield B.D."/>
            <person name="Bills G.F."/>
            <person name="Dong Y."/>
            <person name="Huang W."/>
            <person name="Nel W.J."/>
            <person name="Swalarsk-Parry B.S."/>
            <person name="Vaghefi N."/>
            <person name="Wilken P.M."/>
            <person name="An Z."/>
            <person name="de Beer Z.W."/>
            <person name="De Vos L."/>
            <person name="Chen L."/>
            <person name="Duong T.A."/>
            <person name="Gao Y."/>
            <person name="Hammerbacher A."/>
            <person name="Kikkert J.R."/>
            <person name="Li Y."/>
            <person name="Li H."/>
            <person name="Li K."/>
            <person name="Li Q."/>
            <person name="Liu X."/>
            <person name="Ma X."/>
            <person name="Naidoo K."/>
            <person name="Pethybridge S.J."/>
            <person name="Sun J."/>
            <person name="Steenkamp E.T."/>
            <person name="van der Nest M.A."/>
            <person name="van Wyk S."/>
            <person name="Wingfield M.J."/>
            <person name="Xiong C."/>
            <person name="Yue Q."/>
            <person name="Zhang X."/>
        </authorList>
    </citation>
    <scope>NUCLEOTIDE SEQUENCE [LARGE SCALE GENOMIC DNA]</scope>
    <source>
        <strain evidence="3 4">DSM 5745</strain>
    </source>
</reference>
<feature type="domain" description="DUF7136" evidence="2">
    <location>
        <begin position="25"/>
        <end position="226"/>
    </location>
</feature>